<dbReference type="PANTHER" id="PTHR34136">
    <property type="match status" value="1"/>
</dbReference>
<dbReference type="CDD" id="cd06533">
    <property type="entry name" value="Glyco_transf_WecG_TagA"/>
    <property type="match status" value="1"/>
</dbReference>
<dbReference type="InterPro" id="IPR015797">
    <property type="entry name" value="NUDIX_hydrolase-like_dom_sf"/>
</dbReference>
<dbReference type="NCBIfam" id="TIGR00696">
    <property type="entry name" value="wecG_tagA_cpsF"/>
    <property type="match status" value="1"/>
</dbReference>
<organism evidence="4 5">
    <name type="scientific">Candidatus Falkowbacteria bacterium RIFOXYA2_FULL_47_9</name>
    <dbReference type="NCBI Taxonomy" id="1797995"/>
    <lineage>
        <taxon>Bacteria</taxon>
        <taxon>Candidatus Falkowiibacteriota</taxon>
    </lineage>
</organism>
<accession>A0A1F5SJK4</accession>
<sequence length="419" mass="47526">MINILGINISTDSKREILQKISSFLSSASQGGDGHYIVTPNPEFLLAAQHDEEFFYILNKADIAVPDGVGLSLAALAMGKVIRRISGIDLIFDICEIAEQKGKSIFLLGGGEGVARQAADKLKNLYPKLKIAGAEIGLRVGEWEIKNGLWTRGEPQNKNLELKINEARPDIIFVAFGHSKQEKWIWHALIGKGRGAMQSSFVKIAMGVGGSFDFISGKIKRAPKVFRLLGMEWLWRLLQEPRKRLPRIFNAVVKFSYEFFKWRFVKPFLYRPNVACLLFKREGGKIKVLLAERRDQTGHWQLPQGGTDGEDLASAGARELREEIGTDKFKKIATFKNLYYYDFGEETGRANVLAKKIRGYRGQKQGLFVAEFTGRDSEITINYWDHRAWKWVALEDVVDAVHPVRKEATKIFMEKFKKL</sequence>
<dbReference type="PROSITE" id="PS51462">
    <property type="entry name" value="NUDIX"/>
    <property type="match status" value="1"/>
</dbReference>
<dbReference type="AlphaFoldDB" id="A0A1F5SJK4"/>
<dbReference type="Proteomes" id="UP000178925">
    <property type="component" value="Unassembled WGS sequence"/>
</dbReference>
<dbReference type="InterPro" id="IPR004629">
    <property type="entry name" value="WecG_TagA_CpsF"/>
</dbReference>
<reference evidence="4 5" key="1">
    <citation type="journal article" date="2016" name="Nat. Commun.">
        <title>Thousands of microbial genomes shed light on interconnected biogeochemical processes in an aquifer system.</title>
        <authorList>
            <person name="Anantharaman K."/>
            <person name="Brown C.T."/>
            <person name="Hug L.A."/>
            <person name="Sharon I."/>
            <person name="Castelle C.J."/>
            <person name="Probst A.J."/>
            <person name="Thomas B.C."/>
            <person name="Singh A."/>
            <person name="Wilkins M.J."/>
            <person name="Karaoz U."/>
            <person name="Brodie E.L."/>
            <person name="Williams K.H."/>
            <person name="Hubbard S.S."/>
            <person name="Banfield J.F."/>
        </authorList>
    </citation>
    <scope>NUCLEOTIDE SEQUENCE [LARGE SCALE GENOMIC DNA]</scope>
</reference>
<dbReference type="EMBL" id="MFGC01000033">
    <property type="protein sequence ID" value="OGF26716.1"/>
    <property type="molecule type" value="Genomic_DNA"/>
</dbReference>
<dbReference type="Gene3D" id="3.90.79.10">
    <property type="entry name" value="Nucleoside Triphosphate Pyrophosphohydrolase"/>
    <property type="match status" value="1"/>
</dbReference>
<name>A0A1F5SJK4_9BACT</name>
<comment type="caution">
    <text evidence="4">The sequence shown here is derived from an EMBL/GenBank/DDBJ whole genome shotgun (WGS) entry which is preliminary data.</text>
</comment>
<proteinExistence type="predicted"/>
<dbReference type="PANTHER" id="PTHR34136:SF1">
    <property type="entry name" value="UDP-N-ACETYL-D-MANNOSAMINURONIC ACID TRANSFERASE"/>
    <property type="match status" value="1"/>
</dbReference>
<dbReference type="STRING" id="1797995.A2242_01990"/>
<keyword evidence="1" id="KW-0328">Glycosyltransferase</keyword>
<dbReference type="GO" id="GO:0016758">
    <property type="term" value="F:hexosyltransferase activity"/>
    <property type="evidence" value="ECO:0007669"/>
    <property type="project" value="TreeGrafter"/>
</dbReference>
<dbReference type="Pfam" id="PF00293">
    <property type="entry name" value="NUDIX"/>
    <property type="match status" value="1"/>
</dbReference>
<protein>
    <recommendedName>
        <fullName evidence="3">Nudix hydrolase domain-containing protein</fullName>
    </recommendedName>
</protein>
<evidence type="ECO:0000313" key="5">
    <source>
        <dbReference type="Proteomes" id="UP000178925"/>
    </source>
</evidence>
<evidence type="ECO:0000256" key="2">
    <source>
        <dbReference type="ARBA" id="ARBA00022679"/>
    </source>
</evidence>
<gene>
    <name evidence="4" type="ORF">A2242_01990</name>
</gene>
<dbReference type="Pfam" id="PF03808">
    <property type="entry name" value="Glyco_tran_WecG"/>
    <property type="match status" value="1"/>
</dbReference>
<dbReference type="SUPFAM" id="SSF55811">
    <property type="entry name" value="Nudix"/>
    <property type="match status" value="1"/>
</dbReference>
<dbReference type="InterPro" id="IPR000086">
    <property type="entry name" value="NUDIX_hydrolase_dom"/>
</dbReference>
<evidence type="ECO:0000256" key="1">
    <source>
        <dbReference type="ARBA" id="ARBA00022676"/>
    </source>
</evidence>
<evidence type="ECO:0000313" key="4">
    <source>
        <dbReference type="EMBL" id="OGF26716.1"/>
    </source>
</evidence>
<keyword evidence="2" id="KW-0808">Transferase</keyword>
<evidence type="ECO:0000259" key="3">
    <source>
        <dbReference type="PROSITE" id="PS51462"/>
    </source>
</evidence>
<feature type="domain" description="Nudix hydrolase" evidence="3">
    <location>
        <begin position="269"/>
        <end position="414"/>
    </location>
</feature>